<evidence type="ECO:0000256" key="8">
    <source>
        <dbReference type="ARBA" id="ARBA00022824"/>
    </source>
</evidence>
<comment type="similarity">
    <text evidence="5">Belongs to the cytochrome P450 family.</text>
</comment>
<evidence type="ECO:0000256" key="12">
    <source>
        <dbReference type="ARBA" id="ARBA00023033"/>
    </source>
</evidence>
<evidence type="ECO:0000256" key="4">
    <source>
        <dbReference type="ARBA" id="ARBA00004406"/>
    </source>
</evidence>
<evidence type="ECO:0000256" key="6">
    <source>
        <dbReference type="ARBA" id="ARBA00022617"/>
    </source>
</evidence>
<reference evidence="14" key="1">
    <citation type="submission" date="2020-05" db="UniProtKB">
        <authorList>
            <consortium name="EnsemblMetazoa"/>
        </authorList>
    </citation>
    <scope>IDENTIFICATION</scope>
    <source>
        <strain evidence="14">USDA</strain>
    </source>
</reference>
<dbReference type="PANTHER" id="PTHR24292">
    <property type="entry name" value="CYTOCHROME P450"/>
    <property type="match status" value="1"/>
</dbReference>
<evidence type="ECO:0000256" key="1">
    <source>
        <dbReference type="ARBA" id="ARBA00001971"/>
    </source>
</evidence>
<dbReference type="InterPro" id="IPR050476">
    <property type="entry name" value="Insect_CytP450_Detox"/>
</dbReference>
<accession>A0A1I8NQQ7</accession>
<dbReference type="GO" id="GO:0004497">
    <property type="term" value="F:monooxygenase activity"/>
    <property type="evidence" value="ECO:0007669"/>
    <property type="project" value="UniProtKB-KW"/>
</dbReference>
<keyword evidence="7" id="KW-0479">Metal-binding</keyword>
<evidence type="ECO:0000256" key="13">
    <source>
        <dbReference type="ARBA" id="ARBA00023136"/>
    </source>
</evidence>
<evidence type="ECO:0000256" key="5">
    <source>
        <dbReference type="ARBA" id="ARBA00010617"/>
    </source>
</evidence>
<dbReference type="AlphaFoldDB" id="A0A1I8NQQ7"/>
<keyword evidence="6" id="KW-0349">Heme</keyword>
<dbReference type="Proteomes" id="UP000095300">
    <property type="component" value="Unassembled WGS sequence"/>
</dbReference>
<evidence type="ECO:0000313" key="14">
    <source>
        <dbReference type="EnsemblMetazoa" id="SCAU001209-PA"/>
    </source>
</evidence>
<dbReference type="OrthoDB" id="2789670at2759"/>
<dbReference type="GO" id="GO:0005789">
    <property type="term" value="C:endoplasmic reticulum membrane"/>
    <property type="evidence" value="ECO:0007669"/>
    <property type="project" value="UniProtKB-SubCell"/>
</dbReference>
<dbReference type="GO" id="GO:0020037">
    <property type="term" value="F:heme binding"/>
    <property type="evidence" value="ECO:0007669"/>
    <property type="project" value="InterPro"/>
</dbReference>
<name>A0A1I8NQQ7_STOCA</name>
<comment type="cofactor">
    <cofactor evidence="1">
        <name>heme</name>
        <dbReference type="ChEBI" id="CHEBI:30413"/>
    </cofactor>
</comment>
<keyword evidence="9" id="KW-0492">Microsome</keyword>
<dbReference type="Gene3D" id="1.10.630.10">
    <property type="entry name" value="Cytochrome P450"/>
    <property type="match status" value="1"/>
</dbReference>
<evidence type="ECO:0000313" key="15">
    <source>
        <dbReference type="Proteomes" id="UP000095300"/>
    </source>
</evidence>
<keyword evidence="15" id="KW-1185">Reference proteome</keyword>
<proteinExistence type="inferred from homology"/>
<dbReference type="GO" id="GO:0005506">
    <property type="term" value="F:iron ion binding"/>
    <property type="evidence" value="ECO:0007669"/>
    <property type="project" value="InterPro"/>
</dbReference>
<evidence type="ECO:0000256" key="2">
    <source>
        <dbReference type="ARBA" id="ARBA00003690"/>
    </source>
</evidence>
<sequence length="279" mass="32880">MNSLVTFLLLVVILLILLYAKYRQKIRFWKRHGVESISLLELYKRSKKKPWGINLNKFYQQMYAEKKPFKVIELLFESLLLVQDLEAIKDIMITNFESFPDRGLYVNHREALSANVSRLDYDMWKPLRMKMSPTFSPAKLRHMFPNLLGVAKQLVAVLGEQCDDGQGGAVQMFDLCARFTTDIIGNVAFGIECNSLREPNTEFRVQGNRAFYQTLNPLWDMIGAKFPKLMALFNVHVFSREANEFFKKVFRDTMEHRQKNNIRRNDFMDLLLELQKDWF</sequence>
<evidence type="ECO:0000256" key="7">
    <source>
        <dbReference type="ARBA" id="ARBA00022723"/>
    </source>
</evidence>
<dbReference type="EnsemblMetazoa" id="SCAU001209-RA">
    <property type="protein sequence ID" value="SCAU001209-PA"/>
    <property type="gene ID" value="SCAU001209"/>
</dbReference>
<dbReference type="Pfam" id="PF00067">
    <property type="entry name" value="p450"/>
    <property type="match status" value="1"/>
</dbReference>
<evidence type="ECO:0000256" key="10">
    <source>
        <dbReference type="ARBA" id="ARBA00023002"/>
    </source>
</evidence>
<evidence type="ECO:0008006" key="16">
    <source>
        <dbReference type="Google" id="ProtNLM"/>
    </source>
</evidence>
<organism evidence="14 15">
    <name type="scientific">Stomoxys calcitrans</name>
    <name type="common">Stable fly</name>
    <name type="synonym">Conops calcitrans</name>
    <dbReference type="NCBI Taxonomy" id="35570"/>
    <lineage>
        <taxon>Eukaryota</taxon>
        <taxon>Metazoa</taxon>
        <taxon>Ecdysozoa</taxon>
        <taxon>Arthropoda</taxon>
        <taxon>Hexapoda</taxon>
        <taxon>Insecta</taxon>
        <taxon>Pterygota</taxon>
        <taxon>Neoptera</taxon>
        <taxon>Endopterygota</taxon>
        <taxon>Diptera</taxon>
        <taxon>Brachycera</taxon>
        <taxon>Muscomorpha</taxon>
        <taxon>Muscoidea</taxon>
        <taxon>Muscidae</taxon>
        <taxon>Stomoxys</taxon>
    </lineage>
</organism>
<dbReference type="PANTHER" id="PTHR24292:SF54">
    <property type="entry name" value="CYP9F3-RELATED"/>
    <property type="match status" value="1"/>
</dbReference>
<gene>
    <name evidence="14" type="primary">106090390</name>
</gene>
<dbReference type="GO" id="GO:0016705">
    <property type="term" value="F:oxidoreductase activity, acting on paired donors, with incorporation or reduction of molecular oxygen"/>
    <property type="evidence" value="ECO:0007669"/>
    <property type="project" value="InterPro"/>
</dbReference>
<evidence type="ECO:0000256" key="11">
    <source>
        <dbReference type="ARBA" id="ARBA00023004"/>
    </source>
</evidence>
<dbReference type="SUPFAM" id="SSF48264">
    <property type="entry name" value="Cytochrome P450"/>
    <property type="match status" value="1"/>
</dbReference>
<keyword evidence="11" id="KW-0408">Iron</keyword>
<keyword evidence="10" id="KW-0560">Oxidoreductase</keyword>
<dbReference type="InterPro" id="IPR001128">
    <property type="entry name" value="Cyt_P450"/>
</dbReference>
<dbReference type="STRING" id="35570.A0A1I8NQQ7"/>
<keyword evidence="8" id="KW-0256">Endoplasmic reticulum</keyword>
<comment type="subcellular location">
    <subcellularLocation>
        <location evidence="4">Endoplasmic reticulum membrane</location>
        <topology evidence="4">Peripheral membrane protein</topology>
    </subcellularLocation>
    <subcellularLocation>
        <location evidence="3">Microsome membrane</location>
        <topology evidence="3">Peripheral membrane protein</topology>
    </subcellularLocation>
</comment>
<dbReference type="VEuPathDB" id="VectorBase:SCAU001209"/>
<keyword evidence="13" id="KW-0472">Membrane</keyword>
<dbReference type="InterPro" id="IPR002402">
    <property type="entry name" value="Cyt_P450_E_grp-II"/>
</dbReference>
<keyword evidence="12" id="KW-0503">Monooxygenase</keyword>
<evidence type="ECO:0000256" key="9">
    <source>
        <dbReference type="ARBA" id="ARBA00022848"/>
    </source>
</evidence>
<comment type="function">
    <text evidence="2">May be involved in the metabolism of insect hormones and in the breakdown of synthetic insecticides.</text>
</comment>
<protein>
    <recommendedName>
        <fullName evidence="16">Cytochrome P450</fullName>
    </recommendedName>
</protein>
<dbReference type="PRINTS" id="PR00464">
    <property type="entry name" value="EP450II"/>
</dbReference>
<evidence type="ECO:0000256" key="3">
    <source>
        <dbReference type="ARBA" id="ARBA00004174"/>
    </source>
</evidence>
<dbReference type="InterPro" id="IPR036396">
    <property type="entry name" value="Cyt_P450_sf"/>
</dbReference>